<keyword evidence="4" id="KW-0378">Hydrolase</keyword>
<feature type="domain" description="Integrase catalytic" evidence="10">
    <location>
        <begin position="1"/>
        <end position="162"/>
    </location>
</feature>
<dbReference type="Gene3D" id="3.30.420.10">
    <property type="entry name" value="Ribonuclease H-like superfamily/Ribonuclease H"/>
    <property type="match status" value="1"/>
</dbReference>
<protein>
    <recommendedName>
        <fullName evidence="10">Integrase catalytic domain-containing protein</fullName>
    </recommendedName>
</protein>
<dbReference type="SUPFAM" id="SSF53098">
    <property type="entry name" value="Ribonuclease H-like"/>
    <property type="match status" value="1"/>
</dbReference>
<evidence type="ECO:0000313" key="11">
    <source>
        <dbReference type="EMBL" id="KFD64327.1"/>
    </source>
</evidence>
<keyword evidence="2" id="KW-0479">Metal-binding</keyword>
<dbReference type="InterPro" id="IPR036397">
    <property type="entry name" value="RNaseH_sf"/>
</dbReference>
<evidence type="ECO:0000256" key="8">
    <source>
        <dbReference type="ARBA" id="ARBA00022932"/>
    </source>
</evidence>
<dbReference type="GO" id="GO:0003964">
    <property type="term" value="F:RNA-directed DNA polymerase activity"/>
    <property type="evidence" value="ECO:0007669"/>
    <property type="project" value="UniProtKB-KW"/>
</dbReference>
<evidence type="ECO:0000256" key="9">
    <source>
        <dbReference type="ARBA" id="ARBA00023172"/>
    </source>
</evidence>
<proteinExistence type="predicted"/>
<evidence type="ECO:0000256" key="1">
    <source>
        <dbReference type="ARBA" id="ARBA00022722"/>
    </source>
</evidence>
<evidence type="ECO:0000256" key="6">
    <source>
        <dbReference type="ARBA" id="ARBA00022908"/>
    </source>
</evidence>
<keyword evidence="6" id="KW-0229">DNA integration</keyword>
<evidence type="ECO:0000259" key="10">
    <source>
        <dbReference type="PROSITE" id="PS50994"/>
    </source>
</evidence>
<dbReference type="InterPro" id="IPR012337">
    <property type="entry name" value="RNaseH-like_sf"/>
</dbReference>
<dbReference type="Pfam" id="PF00665">
    <property type="entry name" value="rve"/>
    <property type="match status" value="1"/>
</dbReference>
<sequence>MDLVHSDLCGPMPTPTPSGDRYMLTLIDDHSRFTMVRLIKSKGELARVIKAYVARMKNRFGRKPIAFRTDNGKEYVGQELKSYFEDEGIEHQTTVSYTAQQNGLAERKNRSLTEIAKCMLLDAGLQNRFWGEAVRTAAYLQNHLPSRSVADLSRIRVFGAKVFSLVPSQKRQNWDDKAVEGVLIGYDDATKRCQILDPKTGRTWINRSVRVMETTQQDQNEATKDQEGVPEKETKGLLPETWTQLKPHRSSKNAPVIREKQNLSEEGKLTPPEIKAPIRRSERINKGVPLRRTCYRVEAESNKEPKSWDEMISPLAVEKNRWSTPAEEEMKSLKNYKVWELVE</sequence>
<dbReference type="GO" id="GO:0015074">
    <property type="term" value="P:DNA integration"/>
    <property type="evidence" value="ECO:0007669"/>
    <property type="project" value="UniProtKB-KW"/>
</dbReference>
<dbReference type="Pfam" id="PF25597">
    <property type="entry name" value="SH3_retrovirus"/>
    <property type="match status" value="1"/>
</dbReference>
<dbReference type="GO" id="GO:0003887">
    <property type="term" value="F:DNA-directed DNA polymerase activity"/>
    <property type="evidence" value="ECO:0007669"/>
    <property type="project" value="UniProtKB-KW"/>
</dbReference>
<gene>
    <name evidence="11" type="ORF">M514_23495</name>
</gene>
<keyword evidence="8" id="KW-0239">DNA-directed DNA polymerase</keyword>
<dbReference type="PANTHER" id="PTHR42648:SF11">
    <property type="entry name" value="TRANSPOSON TY4-P GAG-POL POLYPROTEIN"/>
    <property type="match status" value="1"/>
</dbReference>
<evidence type="ECO:0000256" key="5">
    <source>
        <dbReference type="ARBA" id="ARBA00022842"/>
    </source>
</evidence>
<dbReference type="InterPro" id="IPR057670">
    <property type="entry name" value="SH3_retrovirus"/>
</dbReference>
<dbReference type="EMBL" id="KL367557">
    <property type="protein sequence ID" value="KFD64327.1"/>
    <property type="molecule type" value="Genomic_DNA"/>
</dbReference>
<dbReference type="Proteomes" id="UP000030758">
    <property type="component" value="Unassembled WGS sequence"/>
</dbReference>
<evidence type="ECO:0000256" key="3">
    <source>
        <dbReference type="ARBA" id="ARBA00022759"/>
    </source>
</evidence>
<dbReference type="GO" id="GO:0006310">
    <property type="term" value="P:DNA recombination"/>
    <property type="evidence" value="ECO:0007669"/>
    <property type="project" value="UniProtKB-KW"/>
</dbReference>
<dbReference type="InterPro" id="IPR001584">
    <property type="entry name" value="Integrase_cat-core"/>
</dbReference>
<dbReference type="GO" id="GO:0003676">
    <property type="term" value="F:nucleic acid binding"/>
    <property type="evidence" value="ECO:0007669"/>
    <property type="project" value="InterPro"/>
</dbReference>
<keyword evidence="8" id="KW-0808">Transferase</keyword>
<evidence type="ECO:0000256" key="7">
    <source>
        <dbReference type="ARBA" id="ARBA00022918"/>
    </source>
</evidence>
<organism evidence="11">
    <name type="scientific">Trichuris suis</name>
    <name type="common">pig whipworm</name>
    <dbReference type="NCBI Taxonomy" id="68888"/>
    <lineage>
        <taxon>Eukaryota</taxon>
        <taxon>Metazoa</taxon>
        <taxon>Ecdysozoa</taxon>
        <taxon>Nematoda</taxon>
        <taxon>Enoplea</taxon>
        <taxon>Dorylaimia</taxon>
        <taxon>Trichinellida</taxon>
        <taxon>Trichuridae</taxon>
        <taxon>Trichuris</taxon>
    </lineage>
</organism>
<dbReference type="InterPro" id="IPR039537">
    <property type="entry name" value="Retrotran_Ty1/copia-like"/>
</dbReference>
<name>A0A085N4D1_9BILA</name>
<keyword evidence="7" id="KW-0695">RNA-directed DNA polymerase</keyword>
<evidence type="ECO:0000256" key="2">
    <source>
        <dbReference type="ARBA" id="ARBA00022723"/>
    </source>
</evidence>
<dbReference type="GO" id="GO:0046872">
    <property type="term" value="F:metal ion binding"/>
    <property type="evidence" value="ECO:0007669"/>
    <property type="project" value="UniProtKB-KW"/>
</dbReference>
<keyword evidence="9" id="KW-0233">DNA recombination</keyword>
<keyword evidence="3" id="KW-0255">Endonuclease</keyword>
<keyword evidence="5" id="KW-0460">Magnesium</keyword>
<dbReference type="GO" id="GO:0004519">
    <property type="term" value="F:endonuclease activity"/>
    <property type="evidence" value="ECO:0007669"/>
    <property type="project" value="UniProtKB-KW"/>
</dbReference>
<dbReference type="AlphaFoldDB" id="A0A085N4D1"/>
<evidence type="ECO:0000256" key="4">
    <source>
        <dbReference type="ARBA" id="ARBA00022801"/>
    </source>
</evidence>
<keyword evidence="8" id="KW-0548">Nucleotidyltransferase</keyword>
<dbReference type="PANTHER" id="PTHR42648">
    <property type="entry name" value="TRANSPOSASE, PUTATIVE-RELATED"/>
    <property type="match status" value="1"/>
</dbReference>
<dbReference type="PROSITE" id="PS50994">
    <property type="entry name" value="INTEGRASE"/>
    <property type="match status" value="1"/>
</dbReference>
<reference evidence="11" key="1">
    <citation type="journal article" date="2014" name="Nat. Genet.">
        <title>Genome and transcriptome of the porcine whipworm Trichuris suis.</title>
        <authorList>
            <person name="Jex A.R."/>
            <person name="Nejsum P."/>
            <person name="Schwarz E.M."/>
            <person name="Hu L."/>
            <person name="Young N.D."/>
            <person name="Hall R.S."/>
            <person name="Korhonen P.K."/>
            <person name="Liao S."/>
            <person name="Thamsborg S."/>
            <person name="Xia J."/>
            <person name="Xu P."/>
            <person name="Wang S."/>
            <person name="Scheerlinck J.P."/>
            <person name="Hofmann A."/>
            <person name="Sternberg P.W."/>
            <person name="Wang J."/>
            <person name="Gasser R.B."/>
        </authorList>
    </citation>
    <scope>NUCLEOTIDE SEQUENCE [LARGE SCALE GENOMIC DNA]</scope>
    <source>
        <strain evidence="11">DCEP-RM93F</strain>
    </source>
</reference>
<dbReference type="GO" id="GO:0016787">
    <property type="term" value="F:hydrolase activity"/>
    <property type="evidence" value="ECO:0007669"/>
    <property type="project" value="UniProtKB-KW"/>
</dbReference>
<accession>A0A085N4D1</accession>
<keyword evidence="1" id="KW-0540">Nuclease</keyword>